<name>A0A518BZL5_9BACT</name>
<accession>A0A518BZL5</accession>
<dbReference type="GO" id="GO:0052906">
    <property type="term" value="F:tRNA (guanine(37)-N1)-methyltransferase activity"/>
    <property type="evidence" value="ECO:0007669"/>
    <property type="project" value="UniProtKB-UniRule"/>
</dbReference>
<evidence type="ECO:0000256" key="15">
    <source>
        <dbReference type="HAMAP-Rule" id="MF_00605"/>
    </source>
</evidence>
<keyword evidence="19" id="KW-1185">Reference proteome</keyword>
<dbReference type="OrthoDB" id="9807416at2"/>
<dbReference type="PANTHER" id="PTHR46417">
    <property type="entry name" value="TRNA (GUANINE-N(1)-)-METHYLTRANSFERASE"/>
    <property type="match status" value="1"/>
</dbReference>
<keyword evidence="10 15" id="KW-0949">S-adenosyl-L-methionine</keyword>
<organism evidence="18 19">
    <name type="scientific">Mucisphaera calidilacus</name>
    <dbReference type="NCBI Taxonomy" id="2527982"/>
    <lineage>
        <taxon>Bacteria</taxon>
        <taxon>Pseudomonadati</taxon>
        <taxon>Planctomycetota</taxon>
        <taxon>Phycisphaerae</taxon>
        <taxon>Phycisphaerales</taxon>
        <taxon>Phycisphaeraceae</taxon>
        <taxon>Mucisphaera</taxon>
    </lineage>
</organism>
<evidence type="ECO:0000256" key="1">
    <source>
        <dbReference type="ARBA" id="ARBA00002634"/>
    </source>
</evidence>
<dbReference type="Proteomes" id="UP000320386">
    <property type="component" value="Chromosome"/>
</dbReference>
<evidence type="ECO:0000313" key="19">
    <source>
        <dbReference type="Proteomes" id="UP000320386"/>
    </source>
</evidence>
<dbReference type="SUPFAM" id="SSF75217">
    <property type="entry name" value="alpha/beta knot"/>
    <property type="match status" value="1"/>
</dbReference>
<feature type="domain" description="tRNA methyltransferase TRMD/TRM10-type" evidence="17">
    <location>
        <begin position="4"/>
        <end position="242"/>
    </location>
</feature>
<dbReference type="InterPro" id="IPR016009">
    <property type="entry name" value="tRNA_MeTrfase_TRMD/TRM10"/>
</dbReference>
<gene>
    <name evidence="15 18" type="primary">trmD</name>
    <name evidence="18" type="ORF">Pan265_22750</name>
</gene>
<evidence type="ECO:0000256" key="8">
    <source>
        <dbReference type="ARBA" id="ARBA00022603"/>
    </source>
</evidence>
<evidence type="ECO:0000256" key="3">
    <source>
        <dbReference type="ARBA" id="ARBA00007630"/>
    </source>
</evidence>
<dbReference type="GO" id="GO:0005829">
    <property type="term" value="C:cytosol"/>
    <property type="evidence" value="ECO:0007669"/>
    <property type="project" value="TreeGrafter"/>
</dbReference>
<keyword evidence="7 15" id="KW-0963">Cytoplasm</keyword>
<evidence type="ECO:0000256" key="9">
    <source>
        <dbReference type="ARBA" id="ARBA00022679"/>
    </source>
</evidence>
<comment type="similarity">
    <text evidence="3 15 16">Belongs to the RNA methyltransferase TrmD family.</text>
</comment>
<dbReference type="HAMAP" id="MF_00605">
    <property type="entry name" value="TrmD"/>
    <property type="match status" value="1"/>
</dbReference>
<feature type="binding site" evidence="15">
    <location>
        <begin position="148"/>
        <end position="153"/>
    </location>
    <ligand>
        <name>S-adenosyl-L-methionine</name>
        <dbReference type="ChEBI" id="CHEBI:59789"/>
    </ligand>
</feature>
<evidence type="ECO:0000256" key="11">
    <source>
        <dbReference type="ARBA" id="ARBA00022694"/>
    </source>
</evidence>
<dbReference type="NCBIfam" id="TIGR00088">
    <property type="entry name" value="trmD"/>
    <property type="match status" value="1"/>
</dbReference>
<dbReference type="CDD" id="cd18080">
    <property type="entry name" value="TrmD-like"/>
    <property type="match status" value="1"/>
</dbReference>
<evidence type="ECO:0000256" key="4">
    <source>
        <dbReference type="ARBA" id="ARBA00011738"/>
    </source>
</evidence>
<dbReference type="EMBL" id="CP036280">
    <property type="protein sequence ID" value="QDU72410.1"/>
    <property type="molecule type" value="Genomic_DNA"/>
</dbReference>
<dbReference type="PANTHER" id="PTHR46417:SF1">
    <property type="entry name" value="TRNA (GUANINE-N(1)-)-METHYLTRANSFERASE"/>
    <property type="match status" value="1"/>
</dbReference>
<dbReference type="InterPro" id="IPR029026">
    <property type="entry name" value="tRNA_m1G_MTases_N"/>
</dbReference>
<sequence>MTRRIDILTLFPDMFPGILGSSILKRAAETVTSPADPALTRDPVVSYHLTNIRDYTDDKHQKVDQPPFGGGPGMVIQCQPVYDAVRAAENADPRPARRILMTPQGRPLTQKLATELAAEPRLIILAGHYEGIDERVIEELAPVDEISIGDYVLSGGELPALVLIDAIVRLIPGALGHEDSAAQDSFTGSHASRLEGPAYTRPRLWHNREVPDVLLSGDHARIAEWRDQQALVRTRERRPDLLLPTPSDQLTTSSQIITIRHFRRKEAKNVEIWTKTIQNGLFSPFFNTKWTDFYVDLFIADTPDTLFGVAGLVSLALSDEPSLRGLLGITPLILAPEAPQQPLKTALIRELTAAADQAGAAALLIPDDQQPDGFEPASQHNLSIKSSNHQQLWLKPLRPAKLATLTGTIDWPTASGP</sequence>
<reference evidence="18 19" key="1">
    <citation type="submission" date="2019-02" db="EMBL/GenBank/DDBJ databases">
        <title>Deep-cultivation of Planctomycetes and their phenomic and genomic characterization uncovers novel biology.</title>
        <authorList>
            <person name="Wiegand S."/>
            <person name="Jogler M."/>
            <person name="Boedeker C."/>
            <person name="Pinto D."/>
            <person name="Vollmers J."/>
            <person name="Rivas-Marin E."/>
            <person name="Kohn T."/>
            <person name="Peeters S.H."/>
            <person name="Heuer A."/>
            <person name="Rast P."/>
            <person name="Oberbeckmann S."/>
            <person name="Bunk B."/>
            <person name="Jeske O."/>
            <person name="Meyerdierks A."/>
            <person name="Storesund J.E."/>
            <person name="Kallscheuer N."/>
            <person name="Luecker S."/>
            <person name="Lage O.M."/>
            <person name="Pohl T."/>
            <person name="Merkel B.J."/>
            <person name="Hornburger P."/>
            <person name="Mueller R.-W."/>
            <person name="Bruemmer F."/>
            <person name="Labrenz M."/>
            <person name="Spormann A.M."/>
            <person name="Op den Camp H."/>
            <person name="Overmann J."/>
            <person name="Amann R."/>
            <person name="Jetten M.S.M."/>
            <person name="Mascher T."/>
            <person name="Medema M.H."/>
            <person name="Devos D.P."/>
            <person name="Kaster A.-K."/>
            <person name="Ovreas L."/>
            <person name="Rohde M."/>
            <person name="Galperin M.Y."/>
            <person name="Jogler C."/>
        </authorList>
    </citation>
    <scope>NUCLEOTIDE SEQUENCE [LARGE SCALE GENOMIC DNA]</scope>
    <source>
        <strain evidence="18 19">Pan265</strain>
    </source>
</reference>
<comment type="function">
    <text evidence="1 15 16">Specifically methylates guanosine-37 in various tRNAs.</text>
</comment>
<evidence type="ECO:0000256" key="16">
    <source>
        <dbReference type="RuleBase" id="RU003464"/>
    </source>
</evidence>
<dbReference type="InterPro" id="IPR002649">
    <property type="entry name" value="tRNA_m1G_MeTrfase_TrmD"/>
</dbReference>
<dbReference type="AlphaFoldDB" id="A0A518BZL5"/>
<evidence type="ECO:0000313" key="18">
    <source>
        <dbReference type="EMBL" id="QDU72410.1"/>
    </source>
</evidence>
<proteinExistence type="inferred from homology"/>
<dbReference type="GO" id="GO:0002939">
    <property type="term" value="P:tRNA N1-guanine methylation"/>
    <property type="evidence" value="ECO:0007669"/>
    <property type="project" value="TreeGrafter"/>
</dbReference>
<evidence type="ECO:0000256" key="14">
    <source>
        <dbReference type="ARBA" id="ARBA00047783"/>
    </source>
</evidence>
<evidence type="ECO:0000256" key="13">
    <source>
        <dbReference type="ARBA" id="ARBA00033392"/>
    </source>
</evidence>
<dbReference type="NCBIfam" id="NF000648">
    <property type="entry name" value="PRK00026.1"/>
    <property type="match status" value="1"/>
</dbReference>
<dbReference type="Pfam" id="PF01746">
    <property type="entry name" value="tRNA_m1G_MT"/>
    <property type="match status" value="1"/>
</dbReference>
<evidence type="ECO:0000256" key="7">
    <source>
        <dbReference type="ARBA" id="ARBA00022490"/>
    </source>
</evidence>
<dbReference type="InterPro" id="IPR023148">
    <property type="entry name" value="tRNA_m1G_MeTrfase_C_sf"/>
</dbReference>
<evidence type="ECO:0000256" key="12">
    <source>
        <dbReference type="ARBA" id="ARBA00029736"/>
    </source>
</evidence>
<evidence type="ECO:0000256" key="2">
    <source>
        <dbReference type="ARBA" id="ARBA00004496"/>
    </source>
</evidence>
<dbReference type="KEGG" id="mcad:Pan265_22750"/>
<evidence type="ECO:0000256" key="5">
    <source>
        <dbReference type="ARBA" id="ARBA00012807"/>
    </source>
</evidence>
<keyword evidence="8 15" id="KW-0489">Methyltransferase</keyword>
<keyword evidence="9 15" id="KW-0808">Transferase</keyword>
<keyword evidence="11 15" id="KW-0819">tRNA processing</keyword>
<protein>
    <recommendedName>
        <fullName evidence="6 15">tRNA (guanine-N(1)-)-methyltransferase</fullName>
        <ecNumber evidence="5 15">2.1.1.228</ecNumber>
    </recommendedName>
    <alternativeName>
        <fullName evidence="12 15">M1G-methyltransferase</fullName>
    </alternativeName>
    <alternativeName>
        <fullName evidence="13 15">tRNA [GM37] methyltransferase</fullName>
    </alternativeName>
</protein>
<dbReference type="Gene3D" id="1.10.1270.20">
    <property type="entry name" value="tRNA(m1g37)methyltransferase, domain 2"/>
    <property type="match status" value="1"/>
</dbReference>
<evidence type="ECO:0000256" key="10">
    <source>
        <dbReference type="ARBA" id="ARBA00022691"/>
    </source>
</evidence>
<dbReference type="Gene3D" id="3.40.1280.10">
    <property type="match status" value="1"/>
</dbReference>
<dbReference type="FunFam" id="3.40.1280.10:FF:000001">
    <property type="entry name" value="tRNA (guanine-N(1)-)-methyltransferase"/>
    <property type="match status" value="1"/>
</dbReference>
<evidence type="ECO:0000256" key="6">
    <source>
        <dbReference type="ARBA" id="ARBA00014679"/>
    </source>
</evidence>
<comment type="subunit">
    <text evidence="4 15 16">Homodimer.</text>
</comment>
<dbReference type="EC" id="2.1.1.228" evidence="5 15"/>
<comment type="catalytic activity">
    <reaction evidence="14 15 16">
        <text>guanosine(37) in tRNA + S-adenosyl-L-methionine = N(1)-methylguanosine(37) in tRNA + S-adenosyl-L-homocysteine + H(+)</text>
        <dbReference type="Rhea" id="RHEA:36899"/>
        <dbReference type="Rhea" id="RHEA-COMP:10145"/>
        <dbReference type="Rhea" id="RHEA-COMP:10147"/>
        <dbReference type="ChEBI" id="CHEBI:15378"/>
        <dbReference type="ChEBI" id="CHEBI:57856"/>
        <dbReference type="ChEBI" id="CHEBI:59789"/>
        <dbReference type="ChEBI" id="CHEBI:73542"/>
        <dbReference type="ChEBI" id="CHEBI:74269"/>
        <dbReference type="EC" id="2.1.1.228"/>
    </reaction>
</comment>
<evidence type="ECO:0000259" key="17">
    <source>
        <dbReference type="Pfam" id="PF01746"/>
    </source>
</evidence>
<comment type="subcellular location">
    <subcellularLocation>
        <location evidence="2 15 16">Cytoplasm</location>
    </subcellularLocation>
</comment>
<dbReference type="InterPro" id="IPR029028">
    <property type="entry name" value="Alpha/beta_knot_MTases"/>
</dbReference>
<feature type="binding site" evidence="15">
    <location>
        <position position="127"/>
    </location>
    <ligand>
        <name>S-adenosyl-L-methionine</name>
        <dbReference type="ChEBI" id="CHEBI:59789"/>
    </ligand>
</feature>